<keyword evidence="8" id="KW-0413">Isomerase</keyword>
<dbReference type="CDD" id="cd17922">
    <property type="entry name" value="DEXHc_LHR-like"/>
    <property type="match status" value="1"/>
</dbReference>
<evidence type="ECO:0000313" key="12">
    <source>
        <dbReference type="EMBL" id="SET81410.1"/>
    </source>
</evidence>
<dbReference type="EMBL" id="FOIM01000015">
    <property type="protein sequence ID" value="SET81410.1"/>
    <property type="molecule type" value="Genomic_DNA"/>
</dbReference>
<sequence>MHQDVLELFSPATAEWFTNTFGKPTDVQKAAWPAIGAGKPALVSAPTGTGKTLSAFLIFIDRLNALARAGELKEELYLIYISPLKSLAGDIRENLRRPLLGIPREEGQEEIQVGIRTGDTPQKDRQRMIKHPPHILITTPESLFLMLTSKNGRSVLKTARALIIDELHALIDTKRGAHLMLSVARLDQLCGRNLQRIGLSATIEPLELAAAYLSPEPVQICAPSMKKQVRIQVIGTAPAVGRRKDPVWEELGMAVYRQCLECRSVIAFSEGRRYAEKLAYYVNLLGGDGFARVHHGSLSKEQRAVAEQDLREGRLRLLCATSSMELGIDVGDVERVLQVGCPRTISSTMQRLGRAGHNPGRVSEMLMYPRTASETVYCGMTAQVARLGGVEQARPPRMCLDVLAQHLVSMASGEGYSVGDVLEILKRAYSFRDVTAEDVRQTLEMLAGDYEHDREIPVRPRVLYDRIHGLVAGDNYSRMLATAAGGTIPDKGLYVAKTEDGVTLGELDEEFVYESQIGDKFMLGSFGWRIVRQDKDSVIVTQAPAEGARLPFWKGETKGRSLRTSLAFGRILRELERAESEGKLPEELGALGLDEAATEHAAGFIRRQIQATGGLPDDRTIIVEHFKDSTGSHQVMVHALFGRRVNAPLSLLVQRAAVTMTGMEAGCVDEEEGFLLYPYGKEQLPEGLLYQIDPERVRPVLEAFLPETPLFAMSFRYNAARALMMGMRHAGRQPLWMQRLRSAEMLSSLIETPDHPLIRETKRECLEDQWDIDSVIQILNDIRAGLIAVREIHVDIPSPMSLPFQWQVETAEMYEYSPTTSKIRRAVSEELKRAELVKPPAEELSKKWERRKLPENEEQLHALLMMEGDLAAGELEVPAEWLDNLARRGLACYLEPGIWVAAEQREEYEMALGAGRNGGEIEAPDLAGMKREDVAEARGTALGLAGMNGGDEGKARGTALGSAGMNGGDEGKTCGTALDSSGINRGDAAKECRQTQTSPEEQAVRHIVRRLLYYRGGQTAGAVQERYFLADGVSERILNALCASGDVVEDGGVYYHGKLYERAREGYIRSLRTQTATQPPEHFAALAALRAVAAGPSEEQLKQTVARYCGRMFPVKYWESVLFPRRIRRYSGAMLDKLLAEGDYFWRMTPEGNLCFCRYEDIDWDAPLPKGAESLEGDELLMYRELARRGASFLKFLTGVPKEDSAQEVLLRLAEKGLVCADSFVPVRQWQNREKVKKATARQRVNARVMALSAGRWDVVRPVKQWSEEAWLEAFFTENGLLCRETFRKSLAEVNGSPYLAGGAERGESGERQEKGERPAQMPDHMLYQTAEPFSWKRALELLRIWEYTGRIRRGYFVAGLSGAQFIRREEYDGITAALKDPAKQILWLNGTDPAVQWGKSLEMPAEQGFLAVPGTAVALNTGRLAAVMERQGKILRVYEPDCLEEVLTEFVRDYRQNALFAEQRRITVKEYPREAGETLRRAGFMQEMGDFVLYR</sequence>
<evidence type="ECO:0000256" key="3">
    <source>
        <dbReference type="ARBA" id="ARBA00022801"/>
    </source>
</evidence>
<dbReference type="GO" id="GO:0016887">
    <property type="term" value="F:ATP hydrolysis activity"/>
    <property type="evidence" value="ECO:0007669"/>
    <property type="project" value="TreeGrafter"/>
</dbReference>
<dbReference type="Pfam" id="PF19306">
    <property type="entry name" value="WHD_Lhr"/>
    <property type="match status" value="1"/>
</dbReference>
<dbReference type="InterPro" id="IPR045628">
    <property type="entry name" value="Lhr_WH_dom"/>
</dbReference>
<keyword evidence="2" id="KW-0227">DNA damage</keyword>
<dbReference type="SUPFAM" id="SSF52540">
    <property type="entry name" value="P-loop containing nucleoside triphosphate hydrolases"/>
    <property type="match status" value="1"/>
</dbReference>
<dbReference type="PANTHER" id="PTHR47962">
    <property type="entry name" value="ATP-DEPENDENT HELICASE LHR-RELATED-RELATED"/>
    <property type="match status" value="1"/>
</dbReference>
<feature type="region of interest" description="Disordered" evidence="9">
    <location>
        <begin position="1300"/>
        <end position="1322"/>
    </location>
</feature>
<dbReference type="GO" id="GO:0004386">
    <property type="term" value="F:helicase activity"/>
    <property type="evidence" value="ECO:0007669"/>
    <property type="project" value="UniProtKB-KW"/>
</dbReference>
<dbReference type="InterPro" id="IPR011545">
    <property type="entry name" value="DEAD/DEAH_box_helicase_dom"/>
</dbReference>
<keyword evidence="13" id="KW-1185">Reference proteome</keyword>
<keyword evidence="5" id="KW-0067">ATP-binding</keyword>
<dbReference type="Pfam" id="PF00271">
    <property type="entry name" value="Helicase_C"/>
    <property type="match status" value="1"/>
</dbReference>
<dbReference type="InterPro" id="IPR052511">
    <property type="entry name" value="ATP-dep_Helicase"/>
</dbReference>
<dbReference type="InterPro" id="IPR013701">
    <property type="entry name" value="Lhr-like_DEAD/DEAH_assoc"/>
</dbReference>
<dbReference type="InterPro" id="IPR055368">
    <property type="entry name" value="WH3_Lhr"/>
</dbReference>
<accession>A0A1I0HCI0</accession>
<evidence type="ECO:0000256" key="5">
    <source>
        <dbReference type="ARBA" id="ARBA00022840"/>
    </source>
</evidence>
<dbReference type="GO" id="GO:0003677">
    <property type="term" value="F:DNA binding"/>
    <property type="evidence" value="ECO:0007669"/>
    <property type="project" value="UniProtKB-KW"/>
</dbReference>
<dbReference type="Gene3D" id="3.40.50.300">
    <property type="entry name" value="P-loop containing nucleotide triphosphate hydrolases"/>
    <property type="match status" value="2"/>
</dbReference>
<dbReference type="InterPro" id="IPR001650">
    <property type="entry name" value="Helicase_C-like"/>
</dbReference>
<dbReference type="SMART" id="SM00487">
    <property type="entry name" value="DEXDc"/>
    <property type="match status" value="1"/>
</dbReference>
<dbReference type="RefSeq" id="WP_242956348.1">
    <property type="nucleotide sequence ID" value="NZ_FOIM01000015.1"/>
</dbReference>
<feature type="domain" description="Helicase C-terminal" evidence="11">
    <location>
        <begin position="254"/>
        <end position="401"/>
    </location>
</feature>
<evidence type="ECO:0000256" key="1">
    <source>
        <dbReference type="ARBA" id="ARBA00022741"/>
    </source>
</evidence>
<dbReference type="InterPro" id="IPR055367">
    <property type="entry name" value="WH4_Lhr"/>
</dbReference>
<name>A0A1I0HCI0_9FIRM</name>
<feature type="compositionally biased region" description="Basic and acidic residues" evidence="9">
    <location>
        <begin position="1305"/>
        <end position="1318"/>
    </location>
</feature>
<organism evidence="12 13">
    <name type="scientific">Enterocloster lavalensis</name>
    <dbReference type="NCBI Taxonomy" id="460384"/>
    <lineage>
        <taxon>Bacteria</taxon>
        <taxon>Bacillati</taxon>
        <taxon>Bacillota</taxon>
        <taxon>Clostridia</taxon>
        <taxon>Lachnospirales</taxon>
        <taxon>Lachnospiraceae</taxon>
        <taxon>Enterocloster</taxon>
    </lineage>
</organism>
<evidence type="ECO:0000256" key="6">
    <source>
        <dbReference type="ARBA" id="ARBA00023125"/>
    </source>
</evidence>
<evidence type="ECO:0000256" key="2">
    <source>
        <dbReference type="ARBA" id="ARBA00022763"/>
    </source>
</evidence>
<dbReference type="PROSITE" id="PS51194">
    <property type="entry name" value="HELICASE_CTER"/>
    <property type="match status" value="1"/>
</dbReference>
<evidence type="ECO:0000256" key="7">
    <source>
        <dbReference type="ARBA" id="ARBA00023204"/>
    </source>
</evidence>
<keyword evidence="1" id="KW-0547">Nucleotide-binding</keyword>
<dbReference type="SMART" id="SM00490">
    <property type="entry name" value="HELICc"/>
    <property type="match status" value="1"/>
</dbReference>
<dbReference type="Pfam" id="PF00270">
    <property type="entry name" value="DEAD"/>
    <property type="match status" value="1"/>
</dbReference>
<keyword evidence="7" id="KW-0234">DNA repair</keyword>
<dbReference type="Proteomes" id="UP000198508">
    <property type="component" value="Unassembled WGS sequence"/>
</dbReference>
<dbReference type="PROSITE" id="PS51192">
    <property type="entry name" value="HELICASE_ATP_BIND_1"/>
    <property type="match status" value="1"/>
</dbReference>
<dbReference type="InterPro" id="IPR014001">
    <property type="entry name" value="Helicase_ATP-bd"/>
</dbReference>
<dbReference type="Pfam" id="PF23234">
    <property type="entry name" value="WHD_4th_Lhr"/>
    <property type="match status" value="1"/>
</dbReference>
<dbReference type="Pfam" id="PF08494">
    <property type="entry name" value="DEAD_assoc"/>
    <property type="match status" value="1"/>
</dbReference>
<evidence type="ECO:0000256" key="4">
    <source>
        <dbReference type="ARBA" id="ARBA00022806"/>
    </source>
</evidence>
<proteinExistence type="predicted"/>
<evidence type="ECO:0000256" key="8">
    <source>
        <dbReference type="ARBA" id="ARBA00023235"/>
    </source>
</evidence>
<dbReference type="GO" id="GO:0005524">
    <property type="term" value="F:ATP binding"/>
    <property type="evidence" value="ECO:0007669"/>
    <property type="project" value="UniProtKB-KW"/>
</dbReference>
<evidence type="ECO:0000259" key="11">
    <source>
        <dbReference type="PROSITE" id="PS51194"/>
    </source>
</evidence>
<dbReference type="GO" id="GO:0006281">
    <property type="term" value="P:DNA repair"/>
    <property type="evidence" value="ECO:0007669"/>
    <property type="project" value="UniProtKB-KW"/>
</dbReference>
<dbReference type="STRING" id="460384.SAMN05216313_11579"/>
<keyword evidence="3" id="KW-0378">Hydrolase</keyword>
<reference evidence="13" key="1">
    <citation type="submission" date="2016-10" db="EMBL/GenBank/DDBJ databases">
        <authorList>
            <person name="Varghese N."/>
            <person name="Submissions S."/>
        </authorList>
    </citation>
    <scope>NUCLEOTIDE SEQUENCE [LARGE SCALE GENOMIC DNA]</scope>
    <source>
        <strain evidence="13">NLAE-zl-G277</strain>
    </source>
</reference>
<feature type="domain" description="Helicase ATP-binding" evidence="10">
    <location>
        <begin position="32"/>
        <end position="221"/>
    </location>
</feature>
<evidence type="ECO:0000256" key="9">
    <source>
        <dbReference type="SAM" id="MobiDB-lite"/>
    </source>
</evidence>
<evidence type="ECO:0000259" key="10">
    <source>
        <dbReference type="PROSITE" id="PS51192"/>
    </source>
</evidence>
<protein>
    <submittedName>
        <fullName evidence="12">Lhr-like helicase</fullName>
    </submittedName>
</protein>
<dbReference type="InterPro" id="IPR027417">
    <property type="entry name" value="P-loop_NTPase"/>
</dbReference>
<gene>
    <name evidence="12" type="ORF">SAMN05216313_11579</name>
</gene>
<keyword evidence="6" id="KW-0238">DNA-binding</keyword>
<dbReference type="PANTHER" id="PTHR47962:SF5">
    <property type="entry name" value="ATP-DEPENDENT HELICASE LHR-RELATED"/>
    <property type="match status" value="1"/>
</dbReference>
<evidence type="ECO:0000313" key="13">
    <source>
        <dbReference type="Proteomes" id="UP000198508"/>
    </source>
</evidence>
<dbReference type="Pfam" id="PF23235">
    <property type="entry name" value="WHD_3rd_Lhr"/>
    <property type="match status" value="1"/>
</dbReference>
<keyword evidence="4 12" id="KW-0347">Helicase</keyword>